<name>D7DZB2_NOSA0</name>
<gene>
    <name evidence="1" type="ordered locus">Aazo_5023</name>
</gene>
<dbReference type="KEGG" id="naz:Aazo_5023"/>
<sequence>MTFEEILEYSIDIIKLKNNYLLNRISELKDLCDSEEDSHISLESFKGMFLFIETIGNISKPSSLTVTESRFFYLE</sequence>
<dbReference type="AlphaFoldDB" id="D7DZB2"/>
<evidence type="ECO:0000313" key="1">
    <source>
        <dbReference type="EMBL" id="ADI66133.1"/>
    </source>
</evidence>
<protein>
    <submittedName>
        <fullName evidence="1">Uncharacterized protein</fullName>
    </submittedName>
</protein>
<organism evidence="1 2">
    <name type="scientific">Nostoc azollae (strain 0708)</name>
    <name type="common">Anabaena azollae (strain 0708)</name>
    <dbReference type="NCBI Taxonomy" id="551115"/>
    <lineage>
        <taxon>Bacteria</taxon>
        <taxon>Bacillati</taxon>
        <taxon>Cyanobacteriota</taxon>
        <taxon>Cyanophyceae</taxon>
        <taxon>Nostocales</taxon>
        <taxon>Nostocaceae</taxon>
        <taxon>Trichormus</taxon>
    </lineage>
</organism>
<dbReference type="Proteomes" id="UP000001511">
    <property type="component" value="Chromosome"/>
</dbReference>
<accession>D7DZB2</accession>
<dbReference type="OrthoDB" id="9935878at2"/>
<dbReference type="HOGENOM" id="CLU_2667450_0_0_3"/>
<keyword evidence="2" id="KW-1185">Reference proteome</keyword>
<dbReference type="RefSeq" id="WP_013193142.1">
    <property type="nucleotide sequence ID" value="NC_014248.1"/>
</dbReference>
<proteinExistence type="predicted"/>
<dbReference type="EMBL" id="CP002059">
    <property type="protein sequence ID" value="ADI66133.1"/>
    <property type="molecule type" value="Genomic_DNA"/>
</dbReference>
<evidence type="ECO:0000313" key="2">
    <source>
        <dbReference type="Proteomes" id="UP000001511"/>
    </source>
</evidence>
<reference evidence="1 2" key="1">
    <citation type="journal article" date="2010" name="PLoS ONE">
        <title>Genome erosion in a nitrogen-fixing vertically transmitted endosymbiotic multicellular cyanobacterium.</title>
        <authorList>
            <person name="Ran L."/>
            <person name="Larsson J."/>
            <person name="Vigil-Stenman T."/>
            <person name="Nylander J.A."/>
            <person name="Ininbergs K."/>
            <person name="Zheng W.W."/>
            <person name="Lapidus A."/>
            <person name="Lowry S."/>
            <person name="Haselkorn R."/>
            <person name="Bergman B."/>
        </authorList>
    </citation>
    <scope>NUCLEOTIDE SEQUENCE [LARGE SCALE GENOMIC DNA]</scope>
    <source>
        <strain evidence="1 2">0708</strain>
    </source>
</reference>